<dbReference type="Gene3D" id="1.20.1420.30">
    <property type="entry name" value="NCX, central ion-binding region"/>
    <property type="match status" value="1"/>
</dbReference>
<feature type="transmembrane region" description="Helical" evidence="5">
    <location>
        <begin position="224"/>
        <end position="245"/>
    </location>
</feature>
<feature type="transmembrane region" description="Helical" evidence="5">
    <location>
        <begin position="87"/>
        <end position="103"/>
    </location>
</feature>
<dbReference type="RefSeq" id="WP_308986353.1">
    <property type="nucleotide sequence ID" value="NZ_JARXIC010000037.1"/>
</dbReference>
<keyword evidence="4 5" id="KW-0472">Membrane</keyword>
<feature type="transmembrane region" description="Helical" evidence="5">
    <location>
        <begin position="184"/>
        <end position="204"/>
    </location>
</feature>
<feature type="transmembrane region" description="Helical" evidence="5">
    <location>
        <begin position="310"/>
        <end position="327"/>
    </location>
</feature>
<evidence type="ECO:0000256" key="1">
    <source>
        <dbReference type="ARBA" id="ARBA00004141"/>
    </source>
</evidence>
<feature type="transmembrane region" description="Helical" evidence="5">
    <location>
        <begin position="154"/>
        <end position="172"/>
    </location>
</feature>
<feature type="transmembrane region" description="Helical" evidence="5">
    <location>
        <begin position="123"/>
        <end position="142"/>
    </location>
</feature>
<reference evidence="7 8" key="1">
    <citation type="submission" date="2023-04" db="EMBL/GenBank/DDBJ databases">
        <title>A novel bacteria isolated from coastal sediment.</title>
        <authorList>
            <person name="Liu X.-J."/>
            <person name="Du Z.-J."/>
        </authorList>
    </citation>
    <scope>NUCLEOTIDE SEQUENCE [LARGE SCALE GENOMIC DNA]</scope>
    <source>
        <strain evidence="7 8">SDUM461004</strain>
    </source>
</reference>
<feature type="transmembrane region" description="Helical" evidence="5">
    <location>
        <begin position="12"/>
        <end position="33"/>
    </location>
</feature>
<keyword evidence="3 5" id="KW-1133">Transmembrane helix</keyword>
<protein>
    <submittedName>
        <fullName evidence="7">Sodium:calcium symporter</fullName>
    </submittedName>
</protein>
<gene>
    <name evidence="7" type="ORF">QEH59_15850</name>
</gene>
<feature type="transmembrane region" description="Helical" evidence="5">
    <location>
        <begin position="45"/>
        <end position="67"/>
    </location>
</feature>
<evidence type="ECO:0000313" key="8">
    <source>
        <dbReference type="Proteomes" id="UP001243717"/>
    </source>
</evidence>
<feature type="transmembrane region" description="Helical" evidence="5">
    <location>
        <begin position="257"/>
        <end position="274"/>
    </location>
</feature>
<feature type="domain" description="Sodium/calcium exchanger membrane region" evidence="6">
    <location>
        <begin position="18"/>
        <end position="166"/>
    </location>
</feature>
<feature type="transmembrane region" description="Helical" evidence="5">
    <location>
        <begin position="286"/>
        <end position="303"/>
    </location>
</feature>
<keyword evidence="2 5" id="KW-0812">Transmembrane</keyword>
<accession>A0ABU1AQM5</accession>
<evidence type="ECO:0000256" key="5">
    <source>
        <dbReference type="SAM" id="Phobius"/>
    </source>
</evidence>
<dbReference type="InterPro" id="IPR044880">
    <property type="entry name" value="NCX_ion-bd_dom_sf"/>
</dbReference>
<dbReference type="Proteomes" id="UP001243717">
    <property type="component" value="Unassembled WGS sequence"/>
</dbReference>
<evidence type="ECO:0000256" key="2">
    <source>
        <dbReference type="ARBA" id="ARBA00022692"/>
    </source>
</evidence>
<evidence type="ECO:0000256" key="4">
    <source>
        <dbReference type="ARBA" id="ARBA00023136"/>
    </source>
</evidence>
<organism evidence="7 8">
    <name type="scientific">Thalassobacterium sedimentorum</name>
    <dbReference type="NCBI Taxonomy" id="3041258"/>
    <lineage>
        <taxon>Bacteria</taxon>
        <taxon>Pseudomonadati</taxon>
        <taxon>Verrucomicrobiota</taxon>
        <taxon>Opitutia</taxon>
        <taxon>Puniceicoccales</taxon>
        <taxon>Coraliomargaritaceae</taxon>
        <taxon>Thalassobacterium</taxon>
    </lineage>
</organism>
<evidence type="ECO:0000313" key="7">
    <source>
        <dbReference type="EMBL" id="MDQ8195908.1"/>
    </source>
</evidence>
<dbReference type="InterPro" id="IPR004837">
    <property type="entry name" value="NaCa_Exmemb"/>
</dbReference>
<evidence type="ECO:0000256" key="3">
    <source>
        <dbReference type="ARBA" id="ARBA00022989"/>
    </source>
</evidence>
<comment type="subcellular location">
    <subcellularLocation>
        <location evidence="1">Membrane</location>
        <topology evidence="1">Multi-pass membrane protein</topology>
    </subcellularLocation>
</comment>
<dbReference type="Pfam" id="PF01699">
    <property type="entry name" value="Na_Ca_ex"/>
    <property type="match status" value="1"/>
</dbReference>
<keyword evidence="8" id="KW-1185">Reference proteome</keyword>
<comment type="caution">
    <text evidence="7">The sequence shown here is derived from an EMBL/GenBank/DDBJ whole genome shotgun (WGS) entry which is preliminary data.</text>
</comment>
<proteinExistence type="predicted"/>
<evidence type="ECO:0000259" key="6">
    <source>
        <dbReference type="Pfam" id="PF01699"/>
    </source>
</evidence>
<sequence>MENLQTQIADFAGAWTPLVLVALFLLSSLLIIWRLELMSNRGVEGTVLGTLFMPYFSGLGNLIFIWVVLQQDGPASEVAINSWTNNLTNLCLLLALPALIWGIDLNAHSRTSKAQRASKIHRLSLALTLLAMIFFSLTVWVLGQDGAIDRFDGLALVGLFVFWQCFHIFEVLKENTRKNSSWQPMIVLDVLLILLGSFATLLAVDGIVSAIMEEQDGFFSGQQLGLLTGWLMVLPNAVLAFYYAWKQRGDVVYSSQVGDGHICIPLCIGLFAIFKPMPLPAFFQNGLLFISAVTLVHLLCVVLLRGLPKLVSVGLLVIYAYALYIQLSL</sequence>
<dbReference type="EMBL" id="JARXIC010000037">
    <property type="protein sequence ID" value="MDQ8195908.1"/>
    <property type="molecule type" value="Genomic_DNA"/>
</dbReference>
<name>A0ABU1AQM5_9BACT</name>